<accession>A0ABW1ZLC7</accession>
<keyword evidence="1" id="KW-0472">Membrane</keyword>
<keyword evidence="1" id="KW-0812">Transmembrane</keyword>
<comment type="caution">
    <text evidence="2">The sequence shown here is derived from an EMBL/GenBank/DDBJ whole genome shotgun (WGS) entry which is preliminary data.</text>
</comment>
<evidence type="ECO:0000313" key="3">
    <source>
        <dbReference type="Proteomes" id="UP001596317"/>
    </source>
</evidence>
<proteinExistence type="predicted"/>
<gene>
    <name evidence="2" type="ORF">ACFP90_13940</name>
</gene>
<reference evidence="3" key="1">
    <citation type="journal article" date="2019" name="Int. J. Syst. Evol. Microbiol.">
        <title>The Global Catalogue of Microorganisms (GCM) 10K type strain sequencing project: providing services to taxonomists for standard genome sequencing and annotation.</title>
        <authorList>
            <consortium name="The Broad Institute Genomics Platform"/>
            <consortium name="The Broad Institute Genome Sequencing Center for Infectious Disease"/>
            <person name="Wu L."/>
            <person name="Ma J."/>
        </authorList>
    </citation>
    <scope>NUCLEOTIDE SEQUENCE [LARGE SCALE GENOMIC DNA]</scope>
    <source>
        <strain evidence="3">CCUG 63830</strain>
    </source>
</reference>
<dbReference type="EMBL" id="JBHSWB010000001">
    <property type="protein sequence ID" value="MFC6661323.1"/>
    <property type="molecule type" value="Genomic_DNA"/>
</dbReference>
<keyword evidence="3" id="KW-1185">Reference proteome</keyword>
<protein>
    <recommendedName>
        <fullName evidence="4">DUF3619 family protein</fullName>
    </recommendedName>
</protein>
<evidence type="ECO:0000313" key="2">
    <source>
        <dbReference type="EMBL" id="MFC6661323.1"/>
    </source>
</evidence>
<organism evidence="2 3">
    <name type="scientific">Deinococcus multiflagellatus</name>
    <dbReference type="NCBI Taxonomy" id="1656887"/>
    <lineage>
        <taxon>Bacteria</taxon>
        <taxon>Thermotogati</taxon>
        <taxon>Deinococcota</taxon>
        <taxon>Deinococci</taxon>
        <taxon>Deinococcales</taxon>
        <taxon>Deinococcaceae</taxon>
        <taxon>Deinococcus</taxon>
    </lineage>
</organism>
<dbReference type="Proteomes" id="UP001596317">
    <property type="component" value="Unassembled WGS sequence"/>
</dbReference>
<evidence type="ECO:0008006" key="4">
    <source>
        <dbReference type="Google" id="ProtNLM"/>
    </source>
</evidence>
<evidence type="ECO:0000256" key="1">
    <source>
        <dbReference type="SAM" id="Phobius"/>
    </source>
</evidence>
<name>A0ABW1ZLC7_9DEIO</name>
<dbReference type="RefSeq" id="WP_224606926.1">
    <property type="nucleotide sequence ID" value="NZ_JAIQXV010000005.1"/>
</dbReference>
<sequence length="94" mass="9797">MTDPPVPHPAPELDTLFAQARTLTPADHAAAARFLVAHRAAQTQARARHTRAGWLSAALGAAVVAGALMLRPAATALPASAAYDVYQSAWGEGW</sequence>
<keyword evidence="1" id="KW-1133">Transmembrane helix</keyword>
<feature type="transmembrane region" description="Helical" evidence="1">
    <location>
        <begin position="52"/>
        <end position="70"/>
    </location>
</feature>